<evidence type="ECO:0000256" key="1">
    <source>
        <dbReference type="SAM" id="Phobius"/>
    </source>
</evidence>
<feature type="transmembrane region" description="Helical" evidence="1">
    <location>
        <begin position="192"/>
        <end position="209"/>
    </location>
</feature>
<dbReference type="Pfam" id="PF01757">
    <property type="entry name" value="Acyl_transf_3"/>
    <property type="match status" value="1"/>
</dbReference>
<keyword evidence="1" id="KW-0472">Membrane</keyword>
<feature type="transmembrane region" description="Helical" evidence="1">
    <location>
        <begin position="342"/>
        <end position="361"/>
    </location>
</feature>
<feature type="transmembrane region" description="Helical" evidence="1">
    <location>
        <begin position="221"/>
        <end position="241"/>
    </location>
</feature>
<protein>
    <recommendedName>
        <fullName evidence="2">Acyltransferase 3 domain-containing protein</fullName>
    </recommendedName>
</protein>
<feature type="transmembrane region" description="Helical" evidence="1">
    <location>
        <begin position="95"/>
        <end position="118"/>
    </location>
</feature>
<feature type="transmembrane region" description="Helical" evidence="1">
    <location>
        <begin position="53"/>
        <end position="74"/>
    </location>
</feature>
<dbReference type="Proteomes" id="UP001500897">
    <property type="component" value="Unassembled WGS sequence"/>
</dbReference>
<feature type="transmembrane region" description="Helical" evidence="1">
    <location>
        <begin position="124"/>
        <end position="148"/>
    </location>
</feature>
<accession>A0ABP5JF20</accession>
<dbReference type="InterPro" id="IPR002656">
    <property type="entry name" value="Acyl_transf_3_dom"/>
</dbReference>
<feature type="transmembrane region" description="Helical" evidence="1">
    <location>
        <begin position="303"/>
        <end position="322"/>
    </location>
</feature>
<feature type="transmembrane region" description="Helical" evidence="1">
    <location>
        <begin position="12"/>
        <end position="33"/>
    </location>
</feature>
<keyword evidence="1" id="KW-0812">Transmembrane</keyword>
<keyword evidence="4" id="KW-1185">Reference proteome</keyword>
<feature type="transmembrane region" description="Helical" evidence="1">
    <location>
        <begin position="261"/>
        <end position="282"/>
    </location>
</feature>
<sequence>MDGGTDRSRYVDLLRAGAIVLVVLGHWLITALVRRPDGELTAPELMVAVPWTQWLTLGFQIMPVFFLAGGYAAAGSWDRCRAGGGGAAAWIRGRALRLLLPTAAYLVPALGGLAVAAACGADPALLGMIGWALAMQFWFLPVYLAISALTPWLAALHRRWGLGSVAALATAGAALDLLVLGADTGWADRVGLLNYLLVWAVAYQLGFAWREGGLTARPAFGAALAAGGAAGYAALVGFGPFPVSLVLVSGEDVSNTDPPSLAMLAWLFAQCGLCLLLAPHAERVLNARRGPARLTALLGRASMSLYLWHMVPVLVAGAAFYLTDLAPEPEVGSAAWWAWRPAWVLVLAVLLAALLAALRPVDGLLLRLAARTPPPPGAAGAGPAAARAAVLLAGLAAAGWALARWAVQGLARGGAPDWRVLLSFAVGAVLVGGATARWTAAGADDAGAAPGGVVERAG</sequence>
<feature type="transmembrane region" description="Helical" evidence="1">
    <location>
        <begin position="160"/>
        <end position="180"/>
    </location>
</feature>
<gene>
    <name evidence="3" type="ORF">GCM10009759_60700</name>
</gene>
<dbReference type="EMBL" id="BAAANS010000052">
    <property type="protein sequence ID" value="GAA2115641.1"/>
    <property type="molecule type" value="Genomic_DNA"/>
</dbReference>
<evidence type="ECO:0000313" key="3">
    <source>
        <dbReference type="EMBL" id="GAA2115641.1"/>
    </source>
</evidence>
<name>A0ABP5JF20_9ACTN</name>
<dbReference type="RefSeq" id="WP_344556734.1">
    <property type="nucleotide sequence ID" value="NZ_BAAANS010000052.1"/>
</dbReference>
<comment type="caution">
    <text evidence="3">The sequence shown here is derived from an EMBL/GenBank/DDBJ whole genome shotgun (WGS) entry which is preliminary data.</text>
</comment>
<proteinExistence type="predicted"/>
<reference evidence="4" key="1">
    <citation type="journal article" date="2019" name="Int. J. Syst. Evol. Microbiol.">
        <title>The Global Catalogue of Microorganisms (GCM) 10K type strain sequencing project: providing services to taxonomists for standard genome sequencing and annotation.</title>
        <authorList>
            <consortium name="The Broad Institute Genomics Platform"/>
            <consortium name="The Broad Institute Genome Sequencing Center for Infectious Disease"/>
            <person name="Wu L."/>
            <person name="Ma J."/>
        </authorList>
    </citation>
    <scope>NUCLEOTIDE SEQUENCE [LARGE SCALE GENOMIC DNA]</scope>
    <source>
        <strain evidence="4">JCM 14559</strain>
    </source>
</reference>
<evidence type="ECO:0000313" key="4">
    <source>
        <dbReference type="Proteomes" id="UP001500897"/>
    </source>
</evidence>
<keyword evidence="1" id="KW-1133">Transmembrane helix</keyword>
<feature type="domain" description="Acyltransferase 3" evidence="2">
    <location>
        <begin position="10"/>
        <end position="353"/>
    </location>
</feature>
<organism evidence="3 4">
    <name type="scientific">Kitasatospora saccharophila</name>
    <dbReference type="NCBI Taxonomy" id="407973"/>
    <lineage>
        <taxon>Bacteria</taxon>
        <taxon>Bacillati</taxon>
        <taxon>Actinomycetota</taxon>
        <taxon>Actinomycetes</taxon>
        <taxon>Kitasatosporales</taxon>
        <taxon>Streptomycetaceae</taxon>
        <taxon>Kitasatospora</taxon>
    </lineage>
</organism>
<evidence type="ECO:0000259" key="2">
    <source>
        <dbReference type="Pfam" id="PF01757"/>
    </source>
</evidence>